<evidence type="ECO:0000256" key="2">
    <source>
        <dbReference type="ARBA" id="ARBA00022803"/>
    </source>
</evidence>
<dbReference type="PANTHER" id="PTHR45586">
    <property type="entry name" value="TPR REPEAT-CONTAINING PROTEIN PA4667"/>
    <property type="match status" value="1"/>
</dbReference>
<keyword evidence="4" id="KW-0812">Transmembrane</keyword>
<evidence type="ECO:0000313" key="6">
    <source>
        <dbReference type="Proteomes" id="UP000651852"/>
    </source>
</evidence>
<dbReference type="InterPro" id="IPR016024">
    <property type="entry name" value="ARM-type_fold"/>
</dbReference>
<dbReference type="Proteomes" id="UP000651852">
    <property type="component" value="Unassembled WGS sequence"/>
</dbReference>
<dbReference type="InterPro" id="IPR011989">
    <property type="entry name" value="ARM-like"/>
</dbReference>
<dbReference type="SUPFAM" id="SSF48371">
    <property type="entry name" value="ARM repeat"/>
    <property type="match status" value="1"/>
</dbReference>
<keyword evidence="1" id="KW-0677">Repeat</keyword>
<keyword evidence="2 3" id="KW-0802">TPR repeat</keyword>
<gene>
    <name evidence="5" type="ORF">H8S59_06780</name>
</gene>
<organism evidence="5 6">
    <name type="scientific">Pseudomonas folii</name>
    <dbReference type="NCBI Taxonomy" id="2762593"/>
    <lineage>
        <taxon>Bacteria</taxon>
        <taxon>Pseudomonadati</taxon>
        <taxon>Pseudomonadota</taxon>
        <taxon>Gammaproteobacteria</taxon>
        <taxon>Pseudomonadales</taxon>
        <taxon>Pseudomonadaceae</taxon>
        <taxon>Pseudomonas</taxon>
    </lineage>
</organism>
<dbReference type="InterPro" id="IPR019734">
    <property type="entry name" value="TPR_rpt"/>
</dbReference>
<keyword evidence="4" id="KW-0472">Membrane</keyword>
<reference evidence="5 6" key="1">
    <citation type="submission" date="2020-08" db="EMBL/GenBank/DDBJ databases">
        <title>Putative novel bacterial strains isolated from necrotic wheat leaf tissues caused by Xanthomonas translucens.</title>
        <authorList>
            <person name="Tambong J.T."/>
        </authorList>
    </citation>
    <scope>NUCLEOTIDE SEQUENCE [LARGE SCALE GENOMIC DNA]</scope>
    <source>
        <strain evidence="5 6">DOAB 1069</strain>
    </source>
</reference>
<evidence type="ECO:0000256" key="3">
    <source>
        <dbReference type="PROSITE-ProRule" id="PRU00339"/>
    </source>
</evidence>
<dbReference type="Gene3D" id="1.25.10.10">
    <property type="entry name" value="Leucine-rich Repeat Variant"/>
    <property type="match status" value="1"/>
</dbReference>
<keyword evidence="6" id="KW-1185">Reference proteome</keyword>
<proteinExistence type="predicted"/>
<comment type="caution">
    <text evidence="5">The sequence shown here is derived from an EMBL/GenBank/DDBJ whole genome shotgun (WGS) entry which is preliminary data.</text>
</comment>
<evidence type="ECO:0000256" key="1">
    <source>
        <dbReference type="ARBA" id="ARBA00022737"/>
    </source>
</evidence>
<dbReference type="Gene3D" id="1.25.40.10">
    <property type="entry name" value="Tetratricopeptide repeat domain"/>
    <property type="match status" value="2"/>
</dbReference>
<keyword evidence="4" id="KW-1133">Transmembrane helix</keyword>
<name>A0ABR7AX19_9PSED</name>
<dbReference type="RefSeq" id="WP_187520935.1">
    <property type="nucleotide sequence ID" value="NZ_JACONW010000020.1"/>
</dbReference>
<dbReference type="PANTHER" id="PTHR45586:SF1">
    <property type="entry name" value="LIPOPOLYSACCHARIDE ASSEMBLY PROTEIN B"/>
    <property type="match status" value="1"/>
</dbReference>
<dbReference type="InterPro" id="IPR011990">
    <property type="entry name" value="TPR-like_helical_dom_sf"/>
</dbReference>
<protein>
    <submittedName>
        <fullName evidence="5">Tetratricopeptide repeat protein</fullName>
    </submittedName>
</protein>
<feature type="repeat" description="TPR" evidence="3">
    <location>
        <begin position="253"/>
        <end position="286"/>
    </location>
</feature>
<dbReference type="SUPFAM" id="SSF48452">
    <property type="entry name" value="TPR-like"/>
    <property type="match status" value="1"/>
</dbReference>
<accession>A0ABR7AX19</accession>
<evidence type="ECO:0000313" key="5">
    <source>
        <dbReference type="EMBL" id="MBC3949466.1"/>
    </source>
</evidence>
<feature type="transmembrane region" description="Helical" evidence="4">
    <location>
        <begin position="16"/>
        <end position="34"/>
    </location>
</feature>
<dbReference type="PROSITE" id="PS50005">
    <property type="entry name" value="TPR"/>
    <property type="match status" value="1"/>
</dbReference>
<sequence length="361" mass="39570">MPARGFFSKTSARRRITLIGGLILIALIGVVYLTRQWSTPPAPPVLSQTYGEALELAHNGKPGAARVLYQHLARNDLSDIRRASLLAELANYPSPQALKLLDAALQSDSVLIRQAAIEVTTKMLPDGKRSILLGPLLEDPEAAVRLAATMALLDLSPDELGLYFAALQHSVDLCTTNLKAQPATGTNQLQLARLLAHSGEKAAALSVLKAAMDSEPKNLDVAIAYLDQLDQQGQAEHARQLLAQLLVQHPHSSRLQHALGMWLLVHDQTEYALLALAKAVELEPDNTDYRYDLAVALHDLEQLEAAQKQLAEILQRQPANRKARVLLIRYWKETGQLQNVQVLQAGLEQQNPDDPALQQGL</sequence>
<dbReference type="EMBL" id="JACONW010000020">
    <property type="protein sequence ID" value="MBC3949466.1"/>
    <property type="molecule type" value="Genomic_DNA"/>
</dbReference>
<evidence type="ECO:0000256" key="4">
    <source>
        <dbReference type="SAM" id="Phobius"/>
    </source>
</evidence>
<dbReference type="Pfam" id="PF14561">
    <property type="entry name" value="TPR_20"/>
    <property type="match status" value="1"/>
</dbReference>
<dbReference type="Pfam" id="PF14559">
    <property type="entry name" value="TPR_19"/>
    <property type="match status" value="1"/>
</dbReference>
<dbReference type="InterPro" id="IPR051012">
    <property type="entry name" value="CellSynth/LPSAsmb/PSIAsmb"/>
</dbReference>